<dbReference type="Proteomes" id="UP001374535">
    <property type="component" value="Chromosome 3"/>
</dbReference>
<evidence type="ECO:0000259" key="2">
    <source>
        <dbReference type="PROSITE" id="PS50104"/>
    </source>
</evidence>
<name>A0AAQ3S4J3_VIGMU</name>
<evidence type="ECO:0000256" key="1">
    <source>
        <dbReference type="ARBA" id="ARBA00023027"/>
    </source>
</evidence>
<dbReference type="FunFam" id="3.40.50.10140:FF:000007">
    <property type="entry name" value="Disease resistance protein (TIR-NBS-LRR class)"/>
    <property type="match status" value="1"/>
</dbReference>
<evidence type="ECO:0000313" key="3">
    <source>
        <dbReference type="EMBL" id="WVZ16143.1"/>
    </source>
</evidence>
<dbReference type="PANTHER" id="PTHR32009">
    <property type="entry name" value="TMV RESISTANCE PROTEIN N-LIKE"/>
    <property type="match status" value="1"/>
</dbReference>
<dbReference type="PANTHER" id="PTHR32009:SF160">
    <property type="entry name" value="DISEASE RESISTANCE PROTEIN (TIR-NBS-LRR CLASS)"/>
    <property type="match status" value="1"/>
</dbReference>
<keyword evidence="4" id="KW-1185">Reference proteome</keyword>
<keyword evidence="1" id="KW-0520">NAD</keyword>
<gene>
    <name evidence="3" type="ORF">V8G54_009125</name>
</gene>
<dbReference type="AlphaFoldDB" id="A0AAQ3S4J3"/>
<dbReference type="SMART" id="SM00255">
    <property type="entry name" value="TIR"/>
    <property type="match status" value="1"/>
</dbReference>
<dbReference type="InterPro" id="IPR035897">
    <property type="entry name" value="Toll_tir_struct_dom_sf"/>
</dbReference>
<protein>
    <recommendedName>
        <fullName evidence="2">TIR domain-containing protein</fullName>
    </recommendedName>
</protein>
<organism evidence="3 4">
    <name type="scientific">Vigna mungo</name>
    <name type="common">Black gram</name>
    <name type="synonym">Phaseolus mungo</name>
    <dbReference type="NCBI Taxonomy" id="3915"/>
    <lineage>
        <taxon>Eukaryota</taxon>
        <taxon>Viridiplantae</taxon>
        <taxon>Streptophyta</taxon>
        <taxon>Embryophyta</taxon>
        <taxon>Tracheophyta</taxon>
        <taxon>Spermatophyta</taxon>
        <taxon>Magnoliopsida</taxon>
        <taxon>eudicotyledons</taxon>
        <taxon>Gunneridae</taxon>
        <taxon>Pentapetalae</taxon>
        <taxon>rosids</taxon>
        <taxon>fabids</taxon>
        <taxon>Fabales</taxon>
        <taxon>Fabaceae</taxon>
        <taxon>Papilionoideae</taxon>
        <taxon>50 kb inversion clade</taxon>
        <taxon>NPAAA clade</taxon>
        <taxon>indigoferoid/millettioid clade</taxon>
        <taxon>Phaseoleae</taxon>
        <taxon>Vigna</taxon>
    </lineage>
</organism>
<dbReference type="Gene3D" id="3.40.50.10140">
    <property type="entry name" value="Toll/interleukin-1 receptor homology (TIR) domain"/>
    <property type="match status" value="1"/>
</dbReference>
<evidence type="ECO:0000313" key="4">
    <source>
        <dbReference type="Proteomes" id="UP001374535"/>
    </source>
</evidence>
<dbReference type="GO" id="GO:0007165">
    <property type="term" value="P:signal transduction"/>
    <property type="evidence" value="ECO:0007669"/>
    <property type="project" value="InterPro"/>
</dbReference>
<reference evidence="3 4" key="1">
    <citation type="journal article" date="2023" name="Life. Sci Alliance">
        <title>Evolutionary insights into 3D genome organization and epigenetic landscape of Vigna mungo.</title>
        <authorList>
            <person name="Junaid A."/>
            <person name="Singh B."/>
            <person name="Bhatia S."/>
        </authorList>
    </citation>
    <scope>NUCLEOTIDE SEQUENCE [LARGE SCALE GENOMIC DNA]</scope>
    <source>
        <strain evidence="3">Urdbean</strain>
    </source>
</reference>
<dbReference type="EMBL" id="CP144698">
    <property type="protein sequence ID" value="WVZ16143.1"/>
    <property type="molecule type" value="Genomic_DNA"/>
</dbReference>
<accession>A0AAQ3S4J3</accession>
<dbReference type="Pfam" id="PF01582">
    <property type="entry name" value="TIR"/>
    <property type="match status" value="1"/>
</dbReference>
<feature type="domain" description="TIR" evidence="2">
    <location>
        <begin position="25"/>
        <end position="179"/>
    </location>
</feature>
<dbReference type="SUPFAM" id="SSF52200">
    <property type="entry name" value="Toll/Interleukin receptor TIR domain"/>
    <property type="match status" value="1"/>
</dbReference>
<sequence>MSLSGSDDEMEMDFLRDRYHEKDGGNFEVFLSFRGEDTRASFTSHLYTALQNAGIFVFKDDESLPRGKQISPSLQLAIEESRISIVVFSKNYAESLWCMKELEKIMECHRTTGHVVLPVFYDVDPSEVRHQRGDFGKAFQRLLTKFLKEEDEKVLDWKKRWMKTLGEVGGFSTAMKRFLLPQIDINLPISHIFTEHCLKNNIFQIHNVYVGLKEYTNRRTIGKRHFLRLFRSQGF</sequence>
<proteinExistence type="predicted"/>
<dbReference type="PROSITE" id="PS50104">
    <property type="entry name" value="TIR"/>
    <property type="match status" value="1"/>
</dbReference>
<dbReference type="InterPro" id="IPR000157">
    <property type="entry name" value="TIR_dom"/>
</dbReference>